<sequence>MQKEKKTYAEAVEAQKVCLSSKYPTTNFMEAVVSPIASMSTQQMQVATSSHISQPFQQTTKENCDPDNKLVIELQSLEGELHSFQEYMKSELKSLETLEAQLLSKGVTIFGTEKSTIDNGQLQFPLATDEEITLAALLNIRNLKNHS</sequence>
<dbReference type="WBParaSite" id="TREG1_58740.1">
    <property type="protein sequence ID" value="TREG1_58740.1"/>
    <property type="gene ID" value="TREG1_58740"/>
</dbReference>
<evidence type="ECO:0000313" key="1">
    <source>
        <dbReference type="Proteomes" id="UP000050795"/>
    </source>
</evidence>
<dbReference type="WBParaSite" id="TREG1_58740.2">
    <property type="protein sequence ID" value="TREG1_58740.2"/>
    <property type="gene ID" value="TREG1_58740"/>
</dbReference>
<protein>
    <submittedName>
        <fullName evidence="2 3">Uncharacterized protein</fullName>
    </submittedName>
</protein>
<reference evidence="2 3" key="2">
    <citation type="submission" date="2023-11" db="UniProtKB">
        <authorList>
            <consortium name="WormBaseParasite"/>
        </authorList>
    </citation>
    <scope>IDENTIFICATION</scope>
</reference>
<evidence type="ECO:0000313" key="2">
    <source>
        <dbReference type="WBParaSite" id="TREG1_58740.1"/>
    </source>
</evidence>
<evidence type="ECO:0000313" key="3">
    <source>
        <dbReference type="WBParaSite" id="TREG1_58740.2"/>
    </source>
</evidence>
<keyword evidence="1" id="KW-1185">Reference proteome</keyword>
<dbReference type="AlphaFoldDB" id="A0AA85K0N2"/>
<name>A0AA85K0N2_TRIRE</name>
<proteinExistence type="predicted"/>
<dbReference type="Proteomes" id="UP000050795">
    <property type="component" value="Unassembled WGS sequence"/>
</dbReference>
<organism evidence="1 3">
    <name type="scientific">Trichobilharzia regenti</name>
    <name type="common">Nasal bird schistosome</name>
    <dbReference type="NCBI Taxonomy" id="157069"/>
    <lineage>
        <taxon>Eukaryota</taxon>
        <taxon>Metazoa</taxon>
        <taxon>Spiralia</taxon>
        <taxon>Lophotrochozoa</taxon>
        <taxon>Platyhelminthes</taxon>
        <taxon>Trematoda</taxon>
        <taxon>Digenea</taxon>
        <taxon>Strigeidida</taxon>
        <taxon>Schistosomatoidea</taxon>
        <taxon>Schistosomatidae</taxon>
        <taxon>Trichobilharzia</taxon>
    </lineage>
</organism>
<accession>A0AA85K0N2</accession>
<reference evidence="1" key="1">
    <citation type="submission" date="2022-06" db="EMBL/GenBank/DDBJ databases">
        <authorList>
            <person name="Berger JAMES D."/>
            <person name="Berger JAMES D."/>
        </authorList>
    </citation>
    <scope>NUCLEOTIDE SEQUENCE [LARGE SCALE GENOMIC DNA]</scope>
</reference>